<evidence type="ECO:0000313" key="2">
    <source>
        <dbReference type="EMBL" id="MBT0771468.1"/>
    </source>
</evidence>
<keyword evidence="1" id="KW-0812">Transmembrane</keyword>
<proteinExistence type="predicted"/>
<evidence type="ECO:0008006" key="4">
    <source>
        <dbReference type="Google" id="ProtNLM"/>
    </source>
</evidence>
<comment type="caution">
    <text evidence="2">The sequence shown here is derived from an EMBL/GenBank/DDBJ whole genome shotgun (WGS) entry which is preliminary data.</text>
</comment>
<keyword evidence="1" id="KW-1133">Transmembrane helix</keyword>
<dbReference type="RefSeq" id="WP_214157801.1">
    <property type="nucleotide sequence ID" value="NZ_JAHBAY010000009.1"/>
</dbReference>
<gene>
    <name evidence="2" type="ORF">KIH74_21200</name>
</gene>
<name>A0ABS5TK36_9ACTN</name>
<accession>A0ABS5TK36</accession>
<feature type="transmembrane region" description="Helical" evidence="1">
    <location>
        <begin position="15"/>
        <end position="34"/>
    </location>
</feature>
<keyword evidence="1" id="KW-0472">Membrane</keyword>
<dbReference type="Proteomes" id="UP001197247">
    <property type="component" value="Unassembled WGS sequence"/>
</dbReference>
<dbReference type="EMBL" id="JAHBAY010000009">
    <property type="protein sequence ID" value="MBT0771468.1"/>
    <property type="molecule type" value="Genomic_DNA"/>
</dbReference>
<evidence type="ECO:0000256" key="1">
    <source>
        <dbReference type="SAM" id="Phobius"/>
    </source>
</evidence>
<protein>
    <recommendedName>
        <fullName evidence="4">DUF417 family protein</fullName>
    </recommendedName>
</protein>
<organism evidence="2 3">
    <name type="scientific">Kineosporia corallincola</name>
    <dbReference type="NCBI Taxonomy" id="2835133"/>
    <lineage>
        <taxon>Bacteria</taxon>
        <taxon>Bacillati</taxon>
        <taxon>Actinomycetota</taxon>
        <taxon>Actinomycetes</taxon>
        <taxon>Kineosporiales</taxon>
        <taxon>Kineosporiaceae</taxon>
        <taxon>Kineosporia</taxon>
    </lineage>
</organism>
<evidence type="ECO:0000313" key="3">
    <source>
        <dbReference type="Proteomes" id="UP001197247"/>
    </source>
</evidence>
<keyword evidence="3" id="KW-1185">Reference proteome</keyword>
<reference evidence="2 3" key="1">
    <citation type="submission" date="2021-05" db="EMBL/GenBank/DDBJ databases">
        <title>Kineosporia and Streptomyces sp. nov. two new marine actinobacteria isolated from Coral.</title>
        <authorList>
            <person name="Buangrab K."/>
            <person name="Sutthacheep M."/>
            <person name="Yeemin T."/>
            <person name="Harunari E."/>
            <person name="Igarashi Y."/>
            <person name="Kanchanasin P."/>
            <person name="Tanasupawat S."/>
            <person name="Phongsopitanun W."/>
        </authorList>
    </citation>
    <scope>NUCLEOTIDE SEQUENCE [LARGE SCALE GENOMIC DNA]</scope>
    <source>
        <strain evidence="2 3">J2-2</strain>
    </source>
</reference>
<sequence>MLIGAGLVTGIRLRAVLLAFFVHMAGVVSTLALLPREVWVHPLVPSFDGQYILKNVVPVACWLHLAALELGAPQAKSEPVGERQ</sequence>